<dbReference type="PANTHER" id="PTHR42760">
    <property type="entry name" value="SHORT-CHAIN DEHYDROGENASES/REDUCTASES FAMILY MEMBER"/>
    <property type="match status" value="1"/>
</dbReference>
<dbReference type="InterPro" id="IPR036291">
    <property type="entry name" value="NAD(P)-bd_dom_sf"/>
</dbReference>
<evidence type="ECO:0000256" key="1">
    <source>
        <dbReference type="ARBA" id="ARBA00006484"/>
    </source>
</evidence>
<organism evidence="3 4">
    <name type="scientific">Paractinoplanes globisporus</name>
    <dbReference type="NCBI Taxonomy" id="113565"/>
    <lineage>
        <taxon>Bacteria</taxon>
        <taxon>Bacillati</taxon>
        <taxon>Actinomycetota</taxon>
        <taxon>Actinomycetes</taxon>
        <taxon>Micromonosporales</taxon>
        <taxon>Micromonosporaceae</taxon>
        <taxon>Paractinoplanes</taxon>
    </lineage>
</organism>
<protein>
    <submittedName>
        <fullName evidence="3">SDR family NAD(P)-dependent oxidoreductase</fullName>
    </submittedName>
</protein>
<dbReference type="InterPro" id="IPR002347">
    <property type="entry name" value="SDR_fam"/>
</dbReference>
<dbReference type="EMBL" id="JBIAZU010000010">
    <property type="protein sequence ID" value="MFF5297284.1"/>
    <property type="molecule type" value="Genomic_DNA"/>
</dbReference>
<dbReference type="CDD" id="cd05233">
    <property type="entry name" value="SDR_c"/>
    <property type="match status" value="1"/>
</dbReference>
<dbReference type="PRINTS" id="PR00080">
    <property type="entry name" value="SDRFAMILY"/>
</dbReference>
<sequence length="263" mass="26888">MDLQLAGKTAVVTGGSKGIGLAVVRDLLAEGMRVVTGSRTITAELGATAAVPVTVDLATPEGATELATRALAELGGVDVLVNNVGIGDADKLADAAVKSLADLPDSDWQDVFDLHFYSALRVTRALLPSLVERHGVVVNVSSAGARLVSAGPAHYNVSKAALNALTKVIAEQYGGRGVRAVTVAPGGVSTGLWTDPDGFIGQLARRQGVAHETFSAQLQGALGASTGRLTTPDEVARLITFVASPNNITGAEYLIDGGIIKNV</sequence>
<proteinExistence type="inferred from homology"/>
<dbReference type="Gene3D" id="3.40.50.720">
    <property type="entry name" value="NAD(P)-binding Rossmann-like Domain"/>
    <property type="match status" value="1"/>
</dbReference>
<accession>A0ABW6WXI8</accession>
<gene>
    <name evidence="3" type="ORF">ACFY35_48315</name>
</gene>
<dbReference type="SUPFAM" id="SSF51735">
    <property type="entry name" value="NAD(P)-binding Rossmann-fold domains"/>
    <property type="match status" value="1"/>
</dbReference>
<name>A0ABW6WXI8_9ACTN</name>
<dbReference type="Pfam" id="PF00106">
    <property type="entry name" value="adh_short"/>
    <property type="match status" value="1"/>
</dbReference>
<evidence type="ECO:0000313" key="4">
    <source>
        <dbReference type="Proteomes" id="UP001602245"/>
    </source>
</evidence>
<comment type="similarity">
    <text evidence="1 2">Belongs to the short-chain dehydrogenases/reductases (SDR) family.</text>
</comment>
<evidence type="ECO:0000256" key="2">
    <source>
        <dbReference type="RuleBase" id="RU000363"/>
    </source>
</evidence>
<reference evidence="3 4" key="1">
    <citation type="submission" date="2024-10" db="EMBL/GenBank/DDBJ databases">
        <title>The Natural Products Discovery Center: Release of the First 8490 Sequenced Strains for Exploring Actinobacteria Biosynthetic Diversity.</title>
        <authorList>
            <person name="Kalkreuter E."/>
            <person name="Kautsar S.A."/>
            <person name="Yang D."/>
            <person name="Bader C.D."/>
            <person name="Teijaro C.N."/>
            <person name="Fluegel L."/>
            <person name="Davis C.M."/>
            <person name="Simpson J.R."/>
            <person name="Lauterbach L."/>
            <person name="Steele A.D."/>
            <person name="Gui C."/>
            <person name="Meng S."/>
            <person name="Li G."/>
            <person name="Viehrig K."/>
            <person name="Ye F."/>
            <person name="Su P."/>
            <person name="Kiefer A.F."/>
            <person name="Nichols A."/>
            <person name="Cepeda A.J."/>
            <person name="Yan W."/>
            <person name="Fan B."/>
            <person name="Jiang Y."/>
            <person name="Adhikari A."/>
            <person name="Zheng C.-J."/>
            <person name="Schuster L."/>
            <person name="Cowan T.M."/>
            <person name="Smanski M.J."/>
            <person name="Chevrette M.G."/>
            <person name="De Carvalho L.P.S."/>
            <person name="Shen B."/>
        </authorList>
    </citation>
    <scope>NUCLEOTIDE SEQUENCE [LARGE SCALE GENOMIC DNA]</scope>
    <source>
        <strain evidence="3 4">NPDC000087</strain>
    </source>
</reference>
<keyword evidence="4" id="KW-1185">Reference proteome</keyword>
<dbReference type="PRINTS" id="PR00081">
    <property type="entry name" value="GDHRDH"/>
</dbReference>
<comment type="caution">
    <text evidence="3">The sequence shown here is derived from an EMBL/GenBank/DDBJ whole genome shotgun (WGS) entry which is preliminary data.</text>
</comment>
<dbReference type="RefSeq" id="WP_020514019.1">
    <property type="nucleotide sequence ID" value="NZ_JBIAZU010000010.1"/>
</dbReference>
<dbReference type="PANTHER" id="PTHR42760:SF135">
    <property type="entry name" value="BLL7886 PROTEIN"/>
    <property type="match status" value="1"/>
</dbReference>
<evidence type="ECO:0000313" key="3">
    <source>
        <dbReference type="EMBL" id="MFF5297284.1"/>
    </source>
</evidence>
<dbReference type="Proteomes" id="UP001602245">
    <property type="component" value="Unassembled WGS sequence"/>
</dbReference>